<feature type="non-terminal residue" evidence="21">
    <location>
        <position position="801"/>
    </location>
</feature>
<comment type="subunit">
    <text evidence="15">Part of the core of STRIPAK complexes composed of PP2A catalytic and scaffolding subunits, the striatins (PP2A regulatory subunits), the striatin-associated proteins MOB4, STRIP1 and STRIP2, PDCD10 and members of the STE20 kinases, such as STK24 and STK26. Interacts with CTTNBP2; this interaction may regulate dendritic spine distribution of STRN. Activation of glutamate receptors weakens the interaction with CTTNBP2.</text>
</comment>
<sequence>MDEQAGPGVFFSNNNNNNALLLPPPPGGPGLEPGEAAAAAAAAAAAGGGGGGGVSASGVAPPVSASRAQYSVPGILHFLQHEWGRFEAERAEWEAERAELQAQIAFLQGERKGQENLKKDLVRRIKMLEYALKQERAKYHKLKYGTELNQGDMKPPNYDSDEGNETEIQPQQNSQLIWKQGRQLLRQYLQEVGYTDTILDVKSKRVRALLGLSNDASEKENRNQEPMVNGTEGQIKENTMIGKPELTDSASLLETFKFLENAAADFSDEDDEEDMEGREKTIIDSATIVRKRVLSDSSEDRDTEEALKEFDFLVTSDEGDGESRSSGDGTDWEKEDQCLMPEAWNVDQGVITKLKEQYKKERKGKKGVKRPNRSKLQDMLANLRDVDDLPSLQPSVAPSSRPSSSRLIEHEITRTDEEALTFPPSSGKSFIMGTDEALENELGLGELAGLTVANEADSLTYDIANNKDALRKTWNPKFTLRSHFDGIRGLAFHPVEPVLITASEDHTLKMWNLQKTAPAKKSASLDVEPIYTFRAHTGPVLCVVMSSNGEQCYSGGTDGLIHGWNTTNPNIDPYDSYDPSVLRGAFVGHTDAVWGLVYSGAHQRLLSCSADGTIRLWKATEVTPALSVFNDNQEMGIPLSVDLVSSDPSLMVASFNSGYTSIFNMETQQRILTLESSVDATISSSCQINRVISHPTLPISITAHEDRHIKFYDNNTGKLIHSMVAHLDAVTSLAVDPNGLYLMSGSHDCSIRLWNLESKTCIQEFTAHRKKFDESIHDVAFHPSKCYIASAGADALAKVFV</sequence>
<dbReference type="InterPro" id="IPR036322">
    <property type="entry name" value="WD40_repeat_dom_sf"/>
</dbReference>
<dbReference type="Gene3D" id="2.130.10.10">
    <property type="entry name" value="YVTN repeat-like/Quinoprotein amine dehydrogenase"/>
    <property type="match status" value="3"/>
</dbReference>
<dbReference type="InterPro" id="IPR020472">
    <property type="entry name" value="WD40_PAC1"/>
</dbReference>
<evidence type="ECO:0000256" key="15">
    <source>
        <dbReference type="ARBA" id="ARBA00063979"/>
    </source>
</evidence>
<feature type="repeat" description="WD" evidence="17">
    <location>
        <begin position="723"/>
        <end position="764"/>
    </location>
</feature>
<dbReference type="FunFam" id="2.130.10.10:FF:001505">
    <property type="entry name" value="Striatin"/>
    <property type="match status" value="1"/>
</dbReference>
<proteinExistence type="inferred from homology"/>
<dbReference type="Pfam" id="PF00400">
    <property type="entry name" value="WD40"/>
    <property type="match status" value="5"/>
</dbReference>
<protein>
    <recommendedName>
        <fullName evidence="16">Striatin</fullName>
    </recommendedName>
</protein>
<comment type="function">
    <text evidence="14">Calmodulin-binding scaffolding protein which is the center of the striatin-interacting phosphatase and kinase (STRIPAK) complexes. STRIPAK complexes have critical roles in protein (de)phosphorylation and are regulators of multiple signaling pathways including Hippo, MAPK, nuclear receptor and cytoskeleton remodeling. Different types of STRIPAK complexes are involved in a variety of biological processes such as cell growth, differentiation, apoptosis, metabolism and immune regulation.</text>
</comment>
<evidence type="ECO:0000256" key="2">
    <source>
        <dbReference type="ARBA" id="ARBA00004496"/>
    </source>
</evidence>
<feature type="region of interest" description="Disordered" evidence="19">
    <location>
        <begin position="295"/>
        <end position="333"/>
    </location>
</feature>
<comment type="similarity">
    <text evidence="4">Belongs to the WD repeat striatin family.</text>
</comment>
<evidence type="ECO:0000256" key="4">
    <source>
        <dbReference type="ARBA" id="ARBA00009616"/>
    </source>
</evidence>
<dbReference type="GO" id="GO:0005516">
    <property type="term" value="F:calmodulin binding"/>
    <property type="evidence" value="ECO:0007669"/>
    <property type="project" value="UniProtKB-KW"/>
</dbReference>
<keyword evidence="22" id="KW-1185">Reference proteome</keyword>
<keyword evidence="13" id="KW-0966">Cell projection</keyword>
<evidence type="ECO:0000256" key="10">
    <source>
        <dbReference type="ARBA" id="ARBA00023018"/>
    </source>
</evidence>
<evidence type="ECO:0000256" key="12">
    <source>
        <dbReference type="ARBA" id="ARBA00023136"/>
    </source>
</evidence>
<dbReference type="EMBL" id="WBNM01018633">
    <property type="protein sequence ID" value="NXP75047.1"/>
    <property type="molecule type" value="Genomic_DNA"/>
</dbReference>
<evidence type="ECO:0000313" key="22">
    <source>
        <dbReference type="Proteomes" id="UP000611227"/>
    </source>
</evidence>
<dbReference type="FunFam" id="2.130.10.10:FF:000079">
    <property type="entry name" value="striatin isoform X1"/>
    <property type="match status" value="1"/>
</dbReference>
<dbReference type="InterPro" id="IPR001680">
    <property type="entry name" value="WD40_rpt"/>
</dbReference>
<feature type="repeat" description="WD" evidence="17">
    <location>
        <begin position="480"/>
        <end position="521"/>
    </location>
</feature>
<feature type="repeat" description="WD" evidence="17">
    <location>
        <begin position="586"/>
        <end position="618"/>
    </location>
</feature>
<dbReference type="GO" id="GO:0043197">
    <property type="term" value="C:dendritic spine"/>
    <property type="evidence" value="ECO:0007669"/>
    <property type="project" value="UniProtKB-SubCell"/>
</dbReference>
<keyword evidence="8" id="KW-0677">Repeat</keyword>
<evidence type="ECO:0000256" key="11">
    <source>
        <dbReference type="ARBA" id="ARBA00023054"/>
    </source>
</evidence>
<evidence type="ECO:0000256" key="14">
    <source>
        <dbReference type="ARBA" id="ARBA00058972"/>
    </source>
</evidence>
<evidence type="ECO:0000256" key="6">
    <source>
        <dbReference type="ARBA" id="ARBA00022553"/>
    </source>
</evidence>
<dbReference type="PROSITE" id="PS50082">
    <property type="entry name" value="WD_REPEATS_2"/>
    <property type="match status" value="4"/>
</dbReference>
<dbReference type="GO" id="GO:0051721">
    <property type="term" value="F:protein phosphatase 2A binding"/>
    <property type="evidence" value="ECO:0007669"/>
    <property type="project" value="TreeGrafter"/>
</dbReference>
<evidence type="ECO:0000256" key="17">
    <source>
        <dbReference type="PROSITE-ProRule" id="PRU00221"/>
    </source>
</evidence>
<evidence type="ECO:0000256" key="19">
    <source>
        <dbReference type="SAM" id="MobiDB-lite"/>
    </source>
</evidence>
<evidence type="ECO:0000256" key="7">
    <source>
        <dbReference type="ARBA" id="ARBA00022574"/>
    </source>
</evidence>
<evidence type="ECO:0000256" key="9">
    <source>
        <dbReference type="ARBA" id="ARBA00022860"/>
    </source>
</evidence>
<feature type="non-terminal residue" evidence="21">
    <location>
        <position position="1"/>
    </location>
</feature>
<feature type="region of interest" description="Disordered" evidence="19">
    <location>
        <begin position="147"/>
        <end position="169"/>
    </location>
</feature>
<dbReference type="Pfam" id="PF08232">
    <property type="entry name" value="Striatin"/>
    <property type="match status" value="1"/>
</dbReference>
<evidence type="ECO:0000256" key="3">
    <source>
        <dbReference type="ARBA" id="ARBA00004552"/>
    </source>
</evidence>
<dbReference type="Gene3D" id="1.20.5.300">
    <property type="match status" value="1"/>
</dbReference>
<keyword evidence="9" id="KW-0112">Calmodulin-binding</keyword>
<feature type="coiled-coil region" evidence="18">
    <location>
        <begin position="83"/>
        <end position="138"/>
    </location>
</feature>
<dbReference type="InterPro" id="IPR015943">
    <property type="entry name" value="WD40/YVTN_repeat-like_dom_sf"/>
</dbReference>
<dbReference type="PANTHER" id="PTHR15653:SF2">
    <property type="entry name" value="STRIATIN"/>
    <property type="match status" value="1"/>
</dbReference>
<dbReference type="GO" id="GO:0016020">
    <property type="term" value="C:membrane"/>
    <property type="evidence" value="ECO:0007669"/>
    <property type="project" value="UniProtKB-SubCell"/>
</dbReference>
<feature type="region of interest" description="Disordered" evidence="19">
    <location>
        <begin position="384"/>
        <end position="405"/>
    </location>
</feature>
<organism evidence="21 22">
    <name type="scientific">Ramphastos sulfuratus</name>
    <dbReference type="NCBI Taxonomy" id="322582"/>
    <lineage>
        <taxon>Eukaryota</taxon>
        <taxon>Metazoa</taxon>
        <taxon>Chordata</taxon>
        <taxon>Craniata</taxon>
        <taxon>Vertebrata</taxon>
        <taxon>Euteleostomi</taxon>
        <taxon>Archelosauria</taxon>
        <taxon>Archosauria</taxon>
        <taxon>Dinosauria</taxon>
        <taxon>Saurischia</taxon>
        <taxon>Theropoda</taxon>
        <taxon>Coelurosauria</taxon>
        <taxon>Aves</taxon>
        <taxon>Neognathae</taxon>
        <taxon>Neoaves</taxon>
        <taxon>Telluraves</taxon>
        <taxon>Coraciimorphae</taxon>
        <taxon>Piciformes</taxon>
        <taxon>Ramphastidae</taxon>
        <taxon>Ramphastos</taxon>
    </lineage>
</organism>
<feature type="region of interest" description="Disordered" evidence="19">
    <location>
        <begin position="1"/>
        <end position="31"/>
    </location>
</feature>
<dbReference type="CDD" id="cd00200">
    <property type="entry name" value="WD40"/>
    <property type="match status" value="1"/>
</dbReference>
<feature type="compositionally biased region" description="Basic and acidic residues" evidence="19">
    <location>
        <begin position="321"/>
        <end position="333"/>
    </location>
</feature>
<keyword evidence="6" id="KW-0597">Phosphoprotein</keyword>
<evidence type="ECO:0000256" key="5">
    <source>
        <dbReference type="ARBA" id="ARBA00022490"/>
    </source>
</evidence>
<dbReference type="GO" id="GO:0005737">
    <property type="term" value="C:cytoplasm"/>
    <property type="evidence" value="ECO:0007669"/>
    <property type="project" value="UniProtKB-SubCell"/>
</dbReference>
<evidence type="ECO:0000256" key="8">
    <source>
        <dbReference type="ARBA" id="ARBA00022737"/>
    </source>
</evidence>
<comment type="subcellular location">
    <subcellularLocation>
        <location evidence="3">Cell projection</location>
        <location evidence="3">Dendritic spine</location>
    </subcellularLocation>
    <subcellularLocation>
        <location evidence="2">Cytoplasm</location>
    </subcellularLocation>
    <subcellularLocation>
        <location evidence="1">Membrane</location>
        <topology evidence="1">Peripheral membrane protein</topology>
    </subcellularLocation>
</comment>
<dbReference type="PROSITE" id="PS00678">
    <property type="entry name" value="WD_REPEATS_1"/>
    <property type="match status" value="2"/>
</dbReference>
<comment type="caution">
    <text evidence="21">The sequence shown here is derived from an EMBL/GenBank/DDBJ whole genome shotgun (WGS) entry which is preliminary data.</text>
</comment>
<evidence type="ECO:0000256" key="13">
    <source>
        <dbReference type="ARBA" id="ARBA00023273"/>
    </source>
</evidence>
<accession>A0A852C4M7</accession>
<dbReference type="PRINTS" id="PR00320">
    <property type="entry name" value="GPROTEINBRPT"/>
</dbReference>
<gene>
    <name evidence="21" type="primary">Strn</name>
    <name evidence="21" type="ORF">RAMSUL_R13322</name>
</gene>
<dbReference type="PROSITE" id="PS50294">
    <property type="entry name" value="WD_REPEATS_REGION"/>
    <property type="match status" value="3"/>
</dbReference>
<dbReference type="InterPro" id="IPR019775">
    <property type="entry name" value="WD40_repeat_CS"/>
</dbReference>
<feature type="compositionally biased region" description="Basic and acidic residues" evidence="19">
    <location>
        <begin position="298"/>
        <end position="311"/>
    </location>
</feature>
<dbReference type="Proteomes" id="UP000611227">
    <property type="component" value="Unassembled WGS sequence"/>
</dbReference>
<keyword evidence="12" id="KW-0472">Membrane</keyword>
<dbReference type="SMART" id="SM00320">
    <property type="entry name" value="WD40"/>
    <property type="match status" value="6"/>
</dbReference>
<reference evidence="21" key="1">
    <citation type="submission" date="2019-09" db="EMBL/GenBank/DDBJ databases">
        <title>Bird 10,000 Genomes (B10K) Project - Family phase.</title>
        <authorList>
            <person name="Zhang G."/>
        </authorList>
    </citation>
    <scope>NUCLEOTIDE SEQUENCE</scope>
    <source>
        <strain evidence="21">B10K-DU-001-30</strain>
        <tissue evidence="21">Muscle</tissue>
    </source>
</reference>
<evidence type="ECO:0000256" key="1">
    <source>
        <dbReference type="ARBA" id="ARBA00004170"/>
    </source>
</evidence>
<dbReference type="FunFam" id="1.20.5.300:FF:000001">
    <property type="entry name" value="striatin isoform X1"/>
    <property type="match status" value="1"/>
</dbReference>
<keyword evidence="10" id="KW-0770">Synapse</keyword>
<dbReference type="PANTHER" id="PTHR15653">
    <property type="entry name" value="STRIATIN"/>
    <property type="match status" value="1"/>
</dbReference>
<evidence type="ECO:0000259" key="20">
    <source>
        <dbReference type="Pfam" id="PF08232"/>
    </source>
</evidence>
<feature type="compositionally biased region" description="Low complexity" evidence="19">
    <location>
        <begin position="1"/>
        <end position="21"/>
    </location>
</feature>
<evidence type="ECO:0000256" key="18">
    <source>
        <dbReference type="SAM" id="Coils"/>
    </source>
</evidence>
<feature type="repeat" description="WD" evidence="17">
    <location>
        <begin position="533"/>
        <end position="565"/>
    </location>
</feature>
<feature type="domain" description="Striatin N-terminal" evidence="20">
    <location>
        <begin position="72"/>
        <end position="199"/>
    </location>
</feature>
<dbReference type="InterPro" id="IPR051488">
    <property type="entry name" value="WD_repeat_striatin"/>
</dbReference>
<dbReference type="GO" id="GO:0044877">
    <property type="term" value="F:protein-containing complex binding"/>
    <property type="evidence" value="ECO:0007669"/>
    <property type="project" value="TreeGrafter"/>
</dbReference>
<dbReference type="AlphaFoldDB" id="A0A852C4M7"/>
<dbReference type="SUPFAM" id="SSF50978">
    <property type="entry name" value="WD40 repeat-like"/>
    <property type="match status" value="1"/>
</dbReference>
<dbReference type="InterPro" id="IPR013258">
    <property type="entry name" value="Striatin_N"/>
</dbReference>
<evidence type="ECO:0000256" key="16">
    <source>
        <dbReference type="ARBA" id="ARBA00073140"/>
    </source>
</evidence>
<keyword evidence="7 17" id="KW-0853">WD repeat</keyword>
<evidence type="ECO:0000313" key="21">
    <source>
        <dbReference type="EMBL" id="NXP75047.1"/>
    </source>
</evidence>
<keyword evidence="11 18" id="KW-0175">Coiled coil</keyword>
<dbReference type="FunFam" id="2.130.10.10:FF:000211">
    <property type="entry name" value="striatin isoform X1"/>
    <property type="match status" value="1"/>
</dbReference>
<dbReference type="GO" id="GO:0070016">
    <property type="term" value="F:armadillo repeat domain binding"/>
    <property type="evidence" value="ECO:0007669"/>
    <property type="project" value="TreeGrafter"/>
</dbReference>
<keyword evidence="5" id="KW-0963">Cytoplasm</keyword>
<name>A0A852C4M7_9PICI</name>
<dbReference type="GO" id="GO:0032991">
    <property type="term" value="C:protein-containing complex"/>
    <property type="evidence" value="ECO:0007669"/>
    <property type="project" value="UniProtKB-ARBA"/>
</dbReference>